<dbReference type="Proteomes" id="UP000031364">
    <property type="component" value="Unassembled WGS sequence"/>
</dbReference>
<proteinExistence type="predicted"/>
<reference evidence="1 2" key="1">
    <citation type="journal article" date="2014" name="Int. J. Syst. Evol. Microbiol.">
        <title>Nocardia vulneris sp. nov., isolated from wounds of human patients in North America.</title>
        <authorList>
            <person name="Lasker B.A."/>
            <person name="Bell M."/>
            <person name="Klenk H.P."/>
            <person name="Sproer C."/>
            <person name="Schumann C."/>
            <person name="Schumann P."/>
            <person name="Brown J.M."/>
        </authorList>
    </citation>
    <scope>NUCLEOTIDE SEQUENCE [LARGE SCALE GENOMIC DNA]</scope>
    <source>
        <strain evidence="1 2">W9851</strain>
    </source>
</reference>
<dbReference type="EMBL" id="JNFP01000065">
    <property type="protein sequence ID" value="KIA60563.1"/>
    <property type="molecule type" value="Genomic_DNA"/>
</dbReference>
<evidence type="ECO:0000313" key="2">
    <source>
        <dbReference type="Proteomes" id="UP000031364"/>
    </source>
</evidence>
<keyword evidence="2" id="KW-1185">Reference proteome</keyword>
<organism evidence="1 2">
    <name type="scientific">Nocardia vulneris</name>
    <dbReference type="NCBI Taxonomy" id="1141657"/>
    <lineage>
        <taxon>Bacteria</taxon>
        <taxon>Bacillati</taxon>
        <taxon>Actinomycetota</taxon>
        <taxon>Actinomycetes</taxon>
        <taxon>Mycobacteriales</taxon>
        <taxon>Nocardiaceae</taxon>
        <taxon>Nocardia</taxon>
    </lineage>
</organism>
<dbReference type="RefSeq" id="WP_043679850.1">
    <property type="nucleotide sequence ID" value="NZ_BDCI01000023.1"/>
</dbReference>
<protein>
    <submittedName>
        <fullName evidence="1">Uncharacterized protein</fullName>
    </submittedName>
</protein>
<evidence type="ECO:0000313" key="1">
    <source>
        <dbReference type="EMBL" id="KIA60563.1"/>
    </source>
</evidence>
<gene>
    <name evidence="1" type="ORF">FG87_36220</name>
</gene>
<sequence>MDLVTEFVADYTLRTDSRSWAEARDNWHRIALQAWLDAAHERGIDGITVRELCEDSSYKVAVIEVGGREYTVQNLGRGMEVQAKLR</sequence>
<name>A0ABR4Z5H4_9NOCA</name>
<comment type="caution">
    <text evidence="1">The sequence shown here is derived from an EMBL/GenBank/DDBJ whole genome shotgun (WGS) entry which is preliminary data.</text>
</comment>
<accession>A0ABR4Z5H4</accession>